<dbReference type="Proteomes" id="UP000092420">
    <property type="component" value="Unassembled WGS sequence"/>
</dbReference>
<accession>A0A150JIN2</accession>
<protein>
    <submittedName>
        <fullName evidence="2">Uncharacterized protein</fullName>
    </submittedName>
</protein>
<accession>A0A150JC01</accession>
<evidence type="ECO:0000313" key="1">
    <source>
        <dbReference type="EMBL" id="KYC54675.1"/>
    </source>
</evidence>
<proteinExistence type="predicted"/>
<sequence>METSLNDIKLVDKEKITFPVWTFVSMNLLDTLSSLLTKLSIVSCNIFLLDCKMTKNFAFEIFALAYLSMSSMVEFFLRENSCLGNAVGEFYAR</sequence>
<evidence type="ECO:0000313" key="2">
    <source>
        <dbReference type="EMBL" id="KYC57031.1"/>
    </source>
</evidence>
<dbReference type="EMBL" id="LNJB01000009">
    <property type="protein sequence ID" value="KYC54675.1"/>
    <property type="molecule type" value="Genomic_DNA"/>
</dbReference>
<name>A0A150JIN2_9EURY</name>
<organism evidence="2">
    <name type="scientific">Candidatus Methanofastidiosum methylothiophilum</name>
    <dbReference type="NCBI Taxonomy" id="1705564"/>
    <lineage>
        <taxon>Archaea</taxon>
        <taxon>Methanobacteriati</taxon>
        <taxon>Methanobacteriota</taxon>
        <taxon>Stenosarchaea group</taxon>
        <taxon>Candidatus Methanofastidiosia</taxon>
        <taxon>Candidatus Methanofastidiosales</taxon>
        <taxon>Candidatus Methanofastidiosaceae</taxon>
        <taxon>Candidatus Methanofastidiosum</taxon>
    </lineage>
</organism>
<gene>
    <name evidence="1" type="ORF">AN188_00839</name>
    <name evidence="2" type="ORF">APG09_01179</name>
</gene>
<dbReference type="EMBL" id="LNJE01000014">
    <property type="protein sequence ID" value="KYC57031.1"/>
    <property type="molecule type" value="Genomic_DNA"/>
</dbReference>
<comment type="caution">
    <text evidence="2">The sequence shown here is derived from an EMBL/GenBank/DDBJ whole genome shotgun (WGS) entry which is preliminary data.</text>
</comment>
<reference evidence="2 3" key="1">
    <citation type="journal article" date="2016" name="ISME J.">
        <title>Chasing the elusive Euryarchaeota class WSA2: genomes reveal a uniquely fastidious methyl-reducing methanogen.</title>
        <authorList>
            <person name="Nobu M.K."/>
            <person name="Narihiro T."/>
            <person name="Kuroda K."/>
            <person name="Mei R."/>
            <person name="Liu W.T."/>
        </authorList>
    </citation>
    <scope>NUCLEOTIDE SEQUENCE [LARGE SCALE GENOMIC DNA]</scope>
    <source>
        <strain evidence="1">ADurb1013_Bin02101</strain>
        <strain evidence="2">ADurb1213_Bin02801</strain>
    </source>
</reference>
<evidence type="ECO:0000313" key="3">
    <source>
        <dbReference type="Proteomes" id="UP000092420"/>
    </source>
</evidence>
<dbReference type="AlphaFoldDB" id="A0A150JIN2"/>
<accession>A0A150JFS9</accession>